<dbReference type="GO" id="GO:0005737">
    <property type="term" value="C:cytoplasm"/>
    <property type="evidence" value="ECO:0007669"/>
    <property type="project" value="UniProtKB-SubCell"/>
</dbReference>
<dbReference type="PANTHER" id="PTHR11265:SF0">
    <property type="entry name" value="12S RRNA N4-METHYLCYTIDINE METHYLTRANSFERASE"/>
    <property type="match status" value="1"/>
</dbReference>
<dbReference type="SUPFAM" id="SSF81799">
    <property type="entry name" value="Putative methyltransferase TM0872, insert domain"/>
    <property type="match status" value="1"/>
</dbReference>
<reference evidence="7 8" key="1">
    <citation type="journal article" date="2016" name="Nat. Commun.">
        <title>Thousands of microbial genomes shed light on interconnected biogeochemical processes in an aquifer system.</title>
        <authorList>
            <person name="Anantharaman K."/>
            <person name="Brown C.T."/>
            <person name="Hug L.A."/>
            <person name="Sharon I."/>
            <person name="Castelle C.J."/>
            <person name="Probst A.J."/>
            <person name="Thomas B.C."/>
            <person name="Singh A."/>
            <person name="Wilkins M.J."/>
            <person name="Karaoz U."/>
            <person name="Brodie E.L."/>
            <person name="Williams K.H."/>
            <person name="Hubbard S.S."/>
            <person name="Banfield J.F."/>
        </authorList>
    </citation>
    <scope>NUCLEOTIDE SEQUENCE [LARGE SCALE GENOMIC DNA]</scope>
</reference>
<accession>A0A1F6EC01</accession>
<feature type="binding site" evidence="6">
    <location>
        <position position="92"/>
    </location>
    <ligand>
        <name>S-adenosyl-L-methionine</name>
        <dbReference type="ChEBI" id="CHEBI:59789"/>
    </ligand>
</feature>
<gene>
    <name evidence="6" type="primary">rsmH</name>
    <name evidence="7" type="ORF">A3F27_02535</name>
</gene>
<dbReference type="Gene3D" id="3.40.50.150">
    <property type="entry name" value="Vaccinia Virus protein VP39"/>
    <property type="match status" value="1"/>
</dbReference>
<dbReference type="EMBL" id="MFLP01000011">
    <property type="protein sequence ID" value="OGG71171.1"/>
    <property type="molecule type" value="Genomic_DNA"/>
</dbReference>
<evidence type="ECO:0000256" key="3">
    <source>
        <dbReference type="ARBA" id="ARBA00022603"/>
    </source>
</evidence>
<dbReference type="EC" id="2.1.1.199" evidence="6"/>
<sequence length="314" mass="34692">MPREHGNPKGELEAGHRTVLLHEAIEQLAIQPSDVIVDATLGGGGHARSIAKLLGKKGVLIGIDADEAAVLRAGEALKDIVTPEIHLVVANFRDISRELGKLGVTSVDKVLFDLGWSGYQLDSGRGFSFQKDEPLLMTYSEKPGPDDLTAGKIVNEWAEESIADIIFGWGEERYSRRIARMIVEHRAKNPFRTSHQLGDAIKEAVPPAYRYGRIHPATRTFQALRIAVNDELGALKSGLFGAWHHLAPNGRIAVITFHSVEDREVKRLMTAWEVAKEGKRIKRKPTLPSKDEISANPRARSAKLRVIEKTISTE</sequence>
<evidence type="ECO:0000256" key="6">
    <source>
        <dbReference type="HAMAP-Rule" id="MF_01007"/>
    </source>
</evidence>
<comment type="similarity">
    <text evidence="1 6">Belongs to the methyltransferase superfamily. RsmH family.</text>
</comment>
<feature type="binding site" evidence="6">
    <location>
        <position position="64"/>
    </location>
    <ligand>
        <name>S-adenosyl-L-methionine</name>
        <dbReference type="ChEBI" id="CHEBI:59789"/>
    </ligand>
</feature>
<dbReference type="InterPro" id="IPR029063">
    <property type="entry name" value="SAM-dependent_MTases_sf"/>
</dbReference>
<keyword evidence="2 6" id="KW-0698">rRNA processing</keyword>
<feature type="binding site" evidence="6">
    <location>
        <position position="120"/>
    </location>
    <ligand>
        <name>S-adenosyl-L-methionine</name>
        <dbReference type="ChEBI" id="CHEBI:59789"/>
    </ligand>
</feature>
<dbReference type="GO" id="GO:0070475">
    <property type="term" value="P:rRNA base methylation"/>
    <property type="evidence" value="ECO:0007669"/>
    <property type="project" value="UniProtKB-UniRule"/>
</dbReference>
<dbReference type="PIRSF" id="PIRSF004486">
    <property type="entry name" value="MraW"/>
    <property type="match status" value="1"/>
</dbReference>
<dbReference type="HAMAP" id="MF_01007">
    <property type="entry name" value="16SrRNA_methyltr_H"/>
    <property type="match status" value="1"/>
</dbReference>
<feature type="binding site" evidence="6">
    <location>
        <position position="113"/>
    </location>
    <ligand>
        <name>S-adenosyl-L-methionine</name>
        <dbReference type="ChEBI" id="CHEBI:59789"/>
    </ligand>
</feature>
<dbReference type="NCBIfam" id="TIGR00006">
    <property type="entry name" value="16S rRNA (cytosine(1402)-N(4))-methyltransferase RsmH"/>
    <property type="match status" value="1"/>
</dbReference>
<comment type="function">
    <text evidence="6">Specifically methylates the N4 position of cytidine in position 1402 (C1402) of 16S rRNA.</text>
</comment>
<keyword evidence="6" id="KW-0963">Cytoplasm</keyword>
<dbReference type="PANTHER" id="PTHR11265">
    <property type="entry name" value="S-ADENOSYL-METHYLTRANSFERASE MRAW"/>
    <property type="match status" value="1"/>
</dbReference>
<evidence type="ECO:0000256" key="1">
    <source>
        <dbReference type="ARBA" id="ARBA00010396"/>
    </source>
</evidence>
<keyword evidence="5 6" id="KW-0949">S-adenosyl-L-methionine</keyword>
<dbReference type="SUPFAM" id="SSF53335">
    <property type="entry name" value="S-adenosyl-L-methionine-dependent methyltransferases"/>
    <property type="match status" value="1"/>
</dbReference>
<evidence type="ECO:0000313" key="7">
    <source>
        <dbReference type="EMBL" id="OGG71171.1"/>
    </source>
</evidence>
<dbReference type="AlphaFoldDB" id="A0A1F6EC01"/>
<comment type="catalytic activity">
    <reaction evidence="6">
        <text>cytidine(1402) in 16S rRNA + S-adenosyl-L-methionine = N(4)-methylcytidine(1402) in 16S rRNA + S-adenosyl-L-homocysteine + H(+)</text>
        <dbReference type="Rhea" id="RHEA:42928"/>
        <dbReference type="Rhea" id="RHEA-COMP:10286"/>
        <dbReference type="Rhea" id="RHEA-COMP:10287"/>
        <dbReference type="ChEBI" id="CHEBI:15378"/>
        <dbReference type="ChEBI" id="CHEBI:57856"/>
        <dbReference type="ChEBI" id="CHEBI:59789"/>
        <dbReference type="ChEBI" id="CHEBI:74506"/>
        <dbReference type="ChEBI" id="CHEBI:82748"/>
        <dbReference type="EC" id="2.1.1.199"/>
    </reaction>
</comment>
<comment type="subcellular location">
    <subcellularLocation>
        <location evidence="6">Cytoplasm</location>
    </subcellularLocation>
</comment>
<evidence type="ECO:0000256" key="5">
    <source>
        <dbReference type="ARBA" id="ARBA00022691"/>
    </source>
</evidence>
<dbReference type="Proteomes" id="UP000176689">
    <property type="component" value="Unassembled WGS sequence"/>
</dbReference>
<dbReference type="InterPro" id="IPR023397">
    <property type="entry name" value="SAM-dep_MeTrfase_MraW_recog"/>
</dbReference>
<dbReference type="GO" id="GO:0071424">
    <property type="term" value="F:rRNA (cytosine-N4-)-methyltransferase activity"/>
    <property type="evidence" value="ECO:0007669"/>
    <property type="project" value="UniProtKB-UniRule"/>
</dbReference>
<organism evidence="7 8">
    <name type="scientific">Candidatus Kaiserbacteria bacterium RIFCSPHIGHO2_12_FULL_53_13</name>
    <dbReference type="NCBI Taxonomy" id="1798502"/>
    <lineage>
        <taxon>Bacteria</taxon>
        <taxon>Candidatus Kaiseribacteriota</taxon>
    </lineage>
</organism>
<protein>
    <recommendedName>
        <fullName evidence="6">Ribosomal RNA small subunit methyltransferase H</fullName>
        <ecNumber evidence="6">2.1.1.199</ecNumber>
    </recommendedName>
    <alternativeName>
        <fullName evidence="6">16S rRNA m(4)C1402 methyltransferase</fullName>
    </alternativeName>
    <alternativeName>
        <fullName evidence="6">rRNA (cytosine-N(4)-)-methyltransferase RsmH</fullName>
    </alternativeName>
</protein>
<name>A0A1F6EC01_9BACT</name>
<evidence type="ECO:0000313" key="8">
    <source>
        <dbReference type="Proteomes" id="UP000176689"/>
    </source>
</evidence>
<evidence type="ECO:0000256" key="2">
    <source>
        <dbReference type="ARBA" id="ARBA00022552"/>
    </source>
</evidence>
<keyword evidence="3 6" id="KW-0489">Methyltransferase</keyword>
<dbReference type="Gene3D" id="1.10.150.170">
    <property type="entry name" value="Putative methyltransferase TM0872, insert domain"/>
    <property type="match status" value="1"/>
</dbReference>
<feature type="binding site" evidence="6">
    <location>
        <begin position="44"/>
        <end position="46"/>
    </location>
    <ligand>
        <name>S-adenosyl-L-methionine</name>
        <dbReference type="ChEBI" id="CHEBI:59789"/>
    </ligand>
</feature>
<dbReference type="InterPro" id="IPR002903">
    <property type="entry name" value="RsmH"/>
</dbReference>
<dbReference type="Pfam" id="PF01795">
    <property type="entry name" value="Methyltransf_5"/>
    <property type="match status" value="1"/>
</dbReference>
<keyword evidence="4 6" id="KW-0808">Transferase</keyword>
<evidence type="ECO:0000256" key="4">
    <source>
        <dbReference type="ARBA" id="ARBA00022679"/>
    </source>
</evidence>
<comment type="caution">
    <text evidence="7">The sequence shown here is derived from an EMBL/GenBank/DDBJ whole genome shotgun (WGS) entry which is preliminary data.</text>
</comment>
<proteinExistence type="inferred from homology"/>